<dbReference type="SUPFAM" id="SSF69593">
    <property type="entry name" value="Glycerol-3-phosphate (1)-acyltransferase"/>
    <property type="match status" value="1"/>
</dbReference>
<dbReference type="InterPro" id="IPR002123">
    <property type="entry name" value="Plipid/glycerol_acylTrfase"/>
</dbReference>
<comment type="caution">
    <text evidence="2">The sequence shown here is derived from an EMBL/GenBank/DDBJ whole genome shotgun (WGS) entry which is preliminary data.</text>
</comment>
<protein>
    <submittedName>
        <fullName evidence="2">1-acyl-sn-glycerol-3-phosphate acyltransferase</fullName>
    </submittedName>
</protein>
<dbReference type="PANTHER" id="PTHR30068">
    <property type="entry name" value="URONATE ISOMERASE"/>
    <property type="match status" value="1"/>
</dbReference>
<name>A0ABS9IYX8_9FLAO</name>
<dbReference type="RefSeq" id="WP_236957358.1">
    <property type="nucleotide sequence ID" value="NZ_JAETXX010000001.1"/>
</dbReference>
<dbReference type="EMBL" id="JAETXX010000001">
    <property type="protein sequence ID" value="MCF8713386.1"/>
    <property type="molecule type" value="Genomic_DNA"/>
</dbReference>
<dbReference type="Proteomes" id="UP000829517">
    <property type="component" value="Unassembled WGS sequence"/>
</dbReference>
<reference evidence="2 3" key="1">
    <citation type="submission" date="2021-01" db="EMBL/GenBank/DDBJ databases">
        <title>Genome sequencing of Joostella atrarenae M1-2 (= KCTC 23194).</title>
        <authorList>
            <person name="Zakaria M.R."/>
            <person name="Lam M.Q."/>
            <person name="Chong C.S."/>
        </authorList>
    </citation>
    <scope>NUCLEOTIDE SEQUENCE [LARGE SCALE GENOMIC DNA]</scope>
    <source>
        <strain evidence="2 3">M1-2</strain>
    </source>
</reference>
<sequence>MITIDDIRPYYDTEVNDALLQFMKHPMVLAMLQFTFPDKEVDEIMEIAKSCHSIRDFQTKIIYNSVRMVLEKSSEGFFTSGFDKLDPNESYLFVCNHRDIILDTSLLNVALYEHDLVMTASAIGDNLVKKPFLMALSRLNRNFLIKRGLSPREMLKSSKLVSSYIGDLLQQEKRSVWIAQREGRTKNGDDQTQQGVLKMLALASDEADVMDYFKKLKIVPIAISYEYDPTDIWKMPELMAKHKEIEYVKSSNEDFNSILKGVTGKKKRIQITAGDVLSDELDLIRDSGEPNNKQFQMLADIIDEKIHLNYKLWPSNYLAYDMLNNTTRFESKYTDKEKRQFNRRIKRRVQAANEIELQNFLSMYANPVTNHLKHKAIAG</sequence>
<proteinExistence type="predicted"/>
<gene>
    <name evidence="2" type="ORF">JM658_00970</name>
</gene>
<dbReference type="GO" id="GO:0016746">
    <property type="term" value="F:acyltransferase activity"/>
    <property type="evidence" value="ECO:0007669"/>
    <property type="project" value="UniProtKB-KW"/>
</dbReference>
<dbReference type="PANTHER" id="PTHR30068:SF3">
    <property type="entry name" value="PHOSPHOLIPID_GLYCEROL ACYLTRANSFERASE DOMAIN-CONTAINING PROTEIN"/>
    <property type="match status" value="1"/>
</dbReference>
<dbReference type="Pfam" id="PF01553">
    <property type="entry name" value="Acyltransferase"/>
    <property type="match status" value="1"/>
</dbReference>
<keyword evidence="2" id="KW-0012">Acyltransferase</keyword>
<organism evidence="2 3">
    <name type="scientific">Joostella atrarenae</name>
    <dbReference type="NCBI Taxonomy" id="679257"/>
    <lineage>
        <taxon>Bacteria</taxon>
        <taxon>Pseudomonadati</taxon>
        <taxon>Bacteroidota</taxon>
        <taxon>Flavobacteriia</taxon>
        <taxon>Flavobacteriales</taxon>
        <taxon>Flavobacteriaceae</taxon>
        <taxon>Joostella</taxon>
    </lineage>
</organism>
<evidence type="ECO:0000313" key="3">
    <source>
        <dbReference type="Proteomes" id="UP000829517"/>
    </source>
</evidence>
<keyword evidence="2" id="KW-0808">Transferase</keyword>
<keyword evidence="3" id="KW-1185">Reference proteome</keyword>
<evidence type="ECO:0000313" key="2">
    <source>
        <dbReference type="EMBL" id="MCF8713386.1"/>
    </source>
</evidence>
<evidence type="ECO:0000259" key="1">
    <source>
        <dbReference type="Pfam" id="PF01553"/>
    </source>
</evidence>
<accession>A0ABS9IYX8</accession>
<feature type="domain" description="Phospholipid/glycerol acyltransferase" evidence="1">
    <location>
        <begin position="83"/>
        <end position="224"/>
    </location>
</feature>